<keyword evidence="5 7" id="KW-0732">Signal</keyword>
<dbReference type="Proteomes" id="UP000617628">
    <property type="component" value="Unassembled WGS sequence"/>
</dbReference>
<dbReference type="GO" id="GO:0007155">
    <property type="term" value="P:cell adhesion"/>
    <property type="evidence" value="ECO:0007669"/>
    <property type="project" value="InterPro"/>
</dbReference>
<proteinExistence type="inferred from homology"/>
<feature type="signal peptide" evidence="7">
    <location>
        <begin position="1"/>
        <end position="23"/>
    </location>
</feature>
<dbReference type="Pfam" id="PF01297">
    <property type="entry name" value="ZnuA"/>
    <property type="match status" value="1"/>
</dbReference>
<organism evidence="8 9">
    <name type="scientific">Pelagicoccus mobilis</name>
    <dbReference type="NCBI Taxonomy" id="415221"/>
    <lineage>
        <taxon>Bacteria</taxon>
        <taxon>Pseudomonadati</taxon>
        <taxon>Verrucomicrobiota</taxon>
        <taxon>Opitutia</taxon>
        <taxon>Puniceicoccales</taxon>
        <taxon>Pelagicoccaceae</taxon>
        <taxon>Pelagicoccus</taxon>
    </lineage>
</organism>
<dbReference type="InterPro" id="IPR006127">
    <property type="entry name" value="ZnuA-like"/>
</dbReference>
<evidence type="ECO:0000256" key="7">
    <source>
        <dbReference type="SAM" id="SignalP"/>
    </source>
</evidence>
<dbReference type="RefSeq" id="WP_200357692.1">
    <property type="nucleotide sequence ID" value="NZ_JAENIL010000049.1"/>
</dbReference>
<evidence type="ECO:0000256" key="1">
    <source>
        <dbReference type="ARBA" id="ARBA00004196"/>
    </source>
</evidence>
<evidence type="ECO:0000256" key="5">
    <source>
        <dbReference type="ARBA" id="ARBA00022729"/>
    </source>
</evidence>
<evidence type="ECO:0000256" key="4">
    <source>
        <dbReference type="ARBA" id="ARBA00022723"/>
    </source>
</evidence>
<dbReference type="GO" id="GO:0046872">
    <property type="term" value="F:metal ion binding"/>
    <property type="evidence" value="ECO:0007669"/>
    <property type="project" value="UniProtKB-KW"/>
</dbReference>
<dbReference type="GO" id="GO:0030313">
    <property type="term" value="C:cell envelope"/>
    <property type="evidence" value="ECO:0007669"/>
    <property type="project" value="UniProtKB-SubCell"/>
</dbReference>
<name>A0A934S1T1_9BACT</name>
<keyword evidence="3 6" id="KW-0813">Transport</keyword>
<keyword evidence="9" id="KW-1185">Reference proteome</keyword>
<dbReference type="InterPro" id="IPR050492">
    <property type="entry name" value="Bact_metal-bind_prot9"/>
</dbReference>
<comment type="subcellular location">
    <subcellularLocation>
        <location evidence="1">Cell envelope</location>
    </subcellularLocation>
</comment>
<dbReference type="SUPFAM" id="SSF53807">
    <property type="entry name" value="Helical backbone' metal receptor"/>
    <property type="match status" value="1"/>
</dbReference>
<gene>
    <name evidence="8" type="ORF">JIN87_21520</name>
</gene>
<sequence>MKTRFQRIFILIAACAFCFSASAKLRVVVSTSQIADIVRNVGGETVDLTVLMGPGVDPHLFKATARDVVSLQRADLILYNGLHLEGRLAETFAKVDKLGRTVVAVADDLPVDRLIPLADYEDAHDPHVWFDPQLWAMVVGKVEESLAAADPENATNYAKQASIYREKVLALEDWAKEQIEAVPAELRVLVTSHDAYNYFGRSFGFQVVGVQGVSTATEAGLADIAKTADFIKARGLPAIFVESSVSPATIKRISRDSGATVGGELFSDALGALGEMHEGANEESYDVGTYIGMFKYNVHTIVEALQP</sequence>
<dbReference type="AlphaFoldDB" id="A0A934S1T1"/>
<comment type="caution">
    <text evidence="8">The sequence shown here is derived from an EMBL/GenBank/DDBJ whole genome shotgun (WGS) entry which is preliminary data.</text>
</comment>
<dbReference type="Gene3D" id="3.40.50.1980">
    <property type="entry name" value="Nitrogenase molybdenum iron protein domain"/>
    <property type="match status" value="2"/>
</dbReference>
<dbReference type="InterPro" id="IPR006128">
    <property type="entry name" value="Lipoprotein_PsaA-like"/>
</dbReference>
<evidence type="ECO:0000313" key="9">
    <source>
        <dbReference type="Proteomes" id="UP000617628"/>
    </source>
</evidence>
<dbReference type="PRINTS" id="PR00690">
    <property type="entry name" value="ADHESNFAMILY"/>
</dbReference>
<keyword evidence="4" id="KW-0479">Metal-binding</keyword>
<dbReference type="InterPro" id="IPR006129">
    <property type="entry name" value="AdhesinB"/>
</dbReference>
<evidence type="ECO:0000256" key="6">
    <source>
        <dbReference type="RuleBase" id="RU003512"/>
    </source>
</evidence>
<dbReference type="PANTHER" id="PTHR42953">
    <property type="entry name" value="HIGH-AFFINITY ZINC UPTAKE SYSTEM PROTEIN ZNUA-RELATED"/>
    <property type="match status" value="1"/>
</dbReference>
<dbReference type="PANTHER" id="PTHR42953:SF1">
    <property type="entry name" value="METAL-BINDING PROTEIN HI_0362-RELATED"/>
    <property type="match status" value="1"/>
</dbReference>
<reference evidence="8" key="1">
    <citation type="submission" date="2021-01" db="EMBL/GenBank/DDBJ databases">
        <title>Modified the classification status of verrucomicrobia.</title>
        <authorList>
            <person name="Feng X."/>
        </authorList>
    </citation>
    <scope>NUCLEOTIDE SEQUENCE</scope>
    <source>
        <strain evidence="8">KCTC 13126</strain>
    </source>
</reference>
<dbReference type="GO" id="GO:0030001">
    <property type="term" value="P:metal ion transport"/>
    <property type="evidence" value="ECO:0007669"/>
    <property type="project" value="InterPro"/>
</dbReference>
<feature type="chain" id="PRO_5037048910" evidence="7">
    <location>
        <begin position="24"/>
        <end position="307"/>
    </location>
</feature>
<evidence type="ECO:0000256" key="3">
    <source>
        <dbReference type="ARBA" id="ARBA00022448"/>
    </source>
</evidence>
<evidence type="ECO:0000313" key="8">
    <source>
        <dbReference type="EMBL" id="MBK1879479.1"/>
    </source>
</evidence>
<evidence type="ECO:0000256" key="2">
    <source>
        <dbReference type="ARBA" id="ARBA00011028"/>
    </source>
</evidence>
<dbReference type="EMBL" id="JAENIL010000049">
    <property type="protein sequence ID" value="MBK1879479.1"/>
    <property type="molecule type" value="Genomic_DNA"/>
</dbReference>
<protein>
    <submittedName>
        <fullName evidence="8">Zinc ABC transporter substrate-binding protein</fullName>
    </submittedName>
</protein>
<dbReference type="PRINTS" id="PR00691">
    <property type="entry name" value="ADHESINB"/>
</dbReference>
<accession>A0A934S1T1</accession>
<comment type="similarity">
    <text evidence="2 6">Belongs to the bacterial solute-binding protein 9 family.</text>
</comment>